<evidence type="ECO:0000256" key="5">
    <source>
        <dbReference type="ARBA" id="ARBA00023284"/>
    </source>
</evidence>
<dbReference type="InterPro" id="IPR036249">
    <property type="entry name" value="Thioredoxin-like_sf"/>
</dbReference>
<dbReference type="EMBL" id="CP060825">
    <property type="protein sequence ID" value="QNP61701.1"/>
    <property type="molecule type" value="Genomic_DNA"/>
</dbReference>
<evidence type="ECO:0000259" key="8">
    <source>
        <dbReference type="PROSITE" id="PS51352"/>
    </source>
</evidence>
<evidence type="ECO:0000256" key="4">
    <source>
        <dbReference type="ARBA" id="ARBA00023157"/>
    </source>
</evidence>
<dbReference type="SUPFAM" id="SSF52833">
    <property type="entry name" value="Thioredoxin-like"/>
    <property type="match status" value="1"/>
</dbReference>
<evidence type="ECO:0000256" key="1">
    <source>
        <dbReference type="ARBA" id="ARBA00008987"/>
    </source>
</evidence>
<protein>
    <recommendedName>
        <fullName evidence="6">Thioredoxin</fullName>
    </recommendedName>
</protein>
<gene>
    <name evidence="9" type="primary">trxA</name>
    <name evidence="9" type="ORF">IAG43_01340</name>
</gene>
<keyword evidence="5" id="KW-0676">Redox-active center</keyword>
<dbReference type="AlphaFoldDB" id="A0A7H0HMD5"/>
<organism evidence="9 10">
    <name type="scientific">Streptomyces genisteinicus</name>
    <dbReference type="NCBI Taxonomy" id="2768068"/>
    <lineage>
        <taxon>Bacteria</taxon>
        <taxon>Bacillati</taxon>
        <taxon>Actinomycetota</taxon>
        <taxon>Actinomycetes</taxon>
        <taxon>Kitasatosporales</taxon>
        <taxon>Streptomycetaceae</taxon>
        <taxon>Streptomyces</taxon>
    </lineage>
</organism>
<proteinExistence type="inferred from homology"/>
<dbReference type="InterPro" id="IPR013766">
    <property type="entry name" value="Thioredoxin_domain"/>
</dbReference>
<keyword evidence="4" id="KW-1015">Disulfide bond</keyword>
<keyword evidence="2" id="KW-0813">Transport</keyword>
<dbReference type="PRINTS" id="PR00421">
    <property type="entry name" value="THIOREDOXIN"/>
</dbReference>
<accession>A0A7H0HMD5</accession>
<dbReference type="FunFam" id="3.40.30.10:FF:000155">
    <property type="entry name" value="Thioredoxin"/>
    <property type="match status" value="1"/>
</dbReference>
<dbReference type="InterPro" id="IPR017937">
    <property type="entry name" value="Thioredoxin_CS"/>
</dbReference>
<dbReference type="Proteomes" id="UP000516230">
    <property type="component" value="Chromosome"/>
</dbReference>
<dbReference type="NCBIfam" id="TIGR01068">
    <property type="entry name" value="thioredoxin"/>
    <property type="match status" value="1"/>
</dbReference>
<evidence type="ECO:0000313" key="9">
    <source>
        <dbReference type="EMBL" id="QNP61701.1"/>
    </source>
</evidence>
<dbReference type="GO" id="GO:0005829">
    <property type="term" value="C:cytosol"/>
    <property type="evidence" value="ECO:0007669"/>
    <property type="project" value="TreeGrafter"/>
</dbReference>
<dbReference type="RefSeq" id="WP_187738906.1">
    <property type="nucleotide sequence ID" value="NZ_CP060825.1"/>
</dbReference>
<keyword evidence="10" id="KW-1185">Reference proteome</keyword>
<evidence type="ECO:0000313" key="10">
    <source>
        <dbReference type="Proteomes" id="UP000516230"/>
    </source>
</evidence>
<dbReference type="Pfam" id="PF00085">
    <property type="entry name" value="Thioredoxin"/>
    <property type="match status" value="1"/>
</dbReference>
<feature type="compositionally biased region" description="Gly residues" evidence="7">
    <location>
        <begin position="127"/>
        <end position="136"/>
    </location>
</feature>
<dbReference type="KEGG" id="sgj:IAG43_01340"/>
<name>A0A7H0HMD5_9ACTN</name>
<evidence type="ECO:0000256" key="3">
    <source>
        <dbReference type="ARBA" id="ARBA00022982"/>
    </source>
</evidence>
<reference evidence="9 10" key="1">
    <citation type="submission" date="2020-08" db="EMBL/GenBank/DDBJ databases">
        <title>A novel species.</title>
        <authorList>
            <person name="Gao J."/>
        </authorList>
    </citation>
    <scope>NUCLEOTIDE SEQUENCE [LARGE SCALE GENOMIC DNA]</scope>
    <source>
        <strain evidence="9 10">CRPJ-33</strain>
    </source>
</reference>
<dbReference type="PANTHER" id="PTHR45663:SF40">
    <property type="entry name" value="THIOREDOXIN 2"/>
    <property type="match status" value="1"/>
</dbReference>
<dbReference type="PROSITE" id="PS00194">
    <property type="entry name" value="THIOREDOXIN_1"/>
    <property type="match status" value="1"/>
</dbReference>
<evidence type="ECO:0000256" key="2">
    <source>
        <dbReference type="ARBA" id="ARBA00022448"/>
    </source>
</evidence>
<dbReference type="PROSITE" id="PS51352">
    <property type="entry name" value="THIOREDOXIN_2"/>
    <property type="match status" value="1"/>
</dbReference>
<dbReference type="InterPro" id="IPR005746">
    <property type="entry name" value="Thioredoxin"/>
</dbReference>
<feature type="domain" description="Thioredoxin" evidence="8">
    <location>
        <begin position="1"/>
        <end position="105"/>
    </location>
</feature>
<evidence type="ECO:0000256" key="6">
    <source>
        <dbReference type="NCBIfam" id="TIGR01068"/>
    </source>
</evidence>
<dbReference type="PANTHER" id="PTHR45663">
    <property type="entry name" value="GEO12009P1"/>
    <property type="match status" value="1"/>
</dbReference>
<feature type="region of interest" description="Disordered" evidence="7">
    <location>
        <begin position="114"/>
        <end position="136"/>
    </location>
</feature>
<comment type="similarity">
    <text evidence="1">Belongs to the thioredoxin family.</text>
</comment>
<evidence type="ECO:0000256" key="7">
    <source>
        <dbReference type="SAM" id="MobiDB-lite"/>
    </source>
</evidence>
<dbReference type="GO" id="GO:0015035">
    <property type="term" value="F:protein-disulfide reductase activity"/>
    <property type="evidence" value="ECO:0007669"/>
    <property type="project" value="UniProtKB-UniRule"/>
</dbReference>
<sequence>MSTLELTKENFDQVVTDNDFILIDFWASWCGPCKQFAPVFEGASERHQDLVFAKVDTEAQQELAAAFEIRSIPTLMIVRDNVAVFAQPGALPEAALEDVIGQARALDMDEVRRSIEKAQQDAPAGGQQEGGGAATA</sequence>
<keyword evidence="3" id="KW-0249">Electron transport</keyword>
<dbReference type="Gene3D" id="3.40.30.10">
    <property type="entry name" value="Glutaredoxin"/>
    <property type="match status" value="1"/>
</dbReference>
<dbReference type="CDD" id="cd02947">
    <property type="entry name" value="TRX_family"/>
    <property type="match status" value="1"/>
</dbReference>